<comment type="caution">
    <text evidence="2">The sequence shown here is derived from an EMBL/GenBank/DDBJ whole genome shotgun (WGS) entry which is preliminary data.</text>
</comment>
<sequence length="88" mass="9488">MKIQQVFAAALFVLAFADARRSAPADVPKKAFGAPHTNPYAFGLGKPAPADEKAVKEVKAVKKPEKPAFVTRRHQIMQDVEAAMAGLE</sequence>
<keyword evidence="3" id="KW-1185">Reference proteome</keyword>
<dbReference type="AlphaFoldDB" id="A0A9N8H838"/>
<evidence type="ECO:0000313" key="2">
    <source>
        <dbReference type="EMBL" id="CAB9500368.1"/>
    </source>
</evidence>
<evidence type="ECO:0000256" key="1">
    <source>
        <dbReference type="SAM" id="SignalP"/>
    </source>
</evidence>
<organism evidence="2 3">
    <name type="scientific">Seminavis robusta</name>
    <dbReference type="NCBI Taxonomy" id="568900"/>
    <lineage>
        <taxon>Eukaryota</taxon>
        <taxon>Sar</taxon>
        <taxon>Stramenopiles</taxon>
        <taxon>Ochrophyta</taxon>
        <taxon>Bacillariophyta</taxon>
        <taxon>Bacillariophyceae</taxon>
        <taxon>Bacillariophycidae</taxon>
        <taxon>Naviculales</taxon>
        <taxon>Naviculaceae</taxon>
        <taxon>Seminavis</taxon>
    </lineage>
</organism>
<accession>A0A9N8H838</accession>
<feature type="chain" id="PRO_5040444596" evidence="1">
    <location>
        <begin position="20"/>
        <end position="88"/>
    </location>
</feature>
<protein>
    <submittedName>
        <fullName evidence="2">Uncharacterized protein</fullName>
    </submittedName>
</protein>
<reference evidence="2" key="1">
    <citation type="submission" date="2020-06" db="EMBL/GenBank/DDBJ databases">
        <authorList>
            <consortium name="Plant Systems Biology data submission"/>
        </authorList>
    </citation>
    <scope>NUCLEOTIDE SEQUENCE</scope>
    <source>
        <strain evidence="2">D6</strain>
    </source>
</reference>
<proteinExistence type="predicted"/>
<evidence type="ECO:0000313" key="3">
    <source>
        <dbReference type="Proteomes" id="UP001153069"/>
    </source>
</evidence>
<gene>
    <name evidence="2" type="ORF">SEMRO_82_G043930.1</name>
</gene>
<name>A0A9N8H838_9STRA</name>
<dbReference type="EMBL" id="CAICTM010000081">
    <property type="protein sequence ID" value="CAB9500368.1"/>
    <property type="molecule type" value="Genomic_DNA"/>
</dbReference>
<feature type="signal peptide" evidence="1">
    <location>
        <begin position="1"/>
        <end position="19"/>
    </location>
</feature>
<keyword evidence="1" id="KW-0732">Signal</keyword>
<dbReference type="Proteomes" id="UP001153069">
    <property type="component" value="Unassembled WGS sequence"/>
</dbReference>